<dbReference type="STRING" id="228230.RMCC_3537"/>
<dbReference type="AlphaFoldDB" id="A0A100WEJ7"/>
<dbReference type="Pfam" id="PF21983">
    <property type="entry name" value="NikA-like"/>
    <property type="match status" value="1"/>
</dbReference>
<keyword evidence="2" id="KW-1185">Reference proteome</keyword>
<reference evidence="2" key="1">
    <citation type="journal article" date="2016" name="Genome Announc.">
        <title>Draft Genome Sequences of Five Rapidly Growing Mycobacterium Species, M. thermoresistibile, M. fortuitum subsp. acetamidolyticum, M. canariasense, M. brisbanense, and M. novocastrense.</title>
        <authorList>
            <person name="Katahira K."/>
            <person name="Ogura Y."/>
            <person name="Gotoh Y."/>
            <person name="Hayashi T."/>
        </authorList>
    </citation>
    <scope>NUCLEOTIDE SEQUENCE [LARGE SCALE GENOMIC DNA]</scope>
    <source>
        <strain evidence="2">JCM15298</strain>
    </source>
</reference>
<evidence type="ECO:0000313" key="1">
    <source>
        <dbReference type="EMBL" id="GAS96571.1"/>
    </source>
</evidence>
<sequence length="60" mass="6776">MTSKQSEQSRTWRSEKRQRTALVALRMLPAERDALHAAAKRRGVSISELVRSTVLAEITP</sequence>
<accession>A0A100WEJ7</accession>
<dbReference type="RefSeq" id="WP_062657567.1">
    <property type="nucleotide sequence ID" value="NZ_BCSY01000054.1"/>
</dbReference>
<name>A0A100WEJ7_MYCCR</name>
<gene>
    <name evidence="1" type="ORF">RMCC_3537</name>
</gene>
<dbReference type="InterPro" id="IPR053842">
    <property type="entry name" value="NikA-like"/>
</dbReference>
<comment type="caution">
    <text evidence="1">The sequence shown here is derived from an EMBL/GenBank/DDBJ whole genome shotgun (WGS) entry which is preliminary data.</text>
</comment>
<proteinExistence type="predicted"/>
<reference evidence="2" key="2">
    <citation type="submission" date="2016-02" db="EMBL/GenBank/DDBJ databases">
        <title>Draft genome sequence of five rapidly growing Mycobacterium species.</title>
        <authorList>
            <person name="Katahira K."/>
            <person name="Gotou Y."/>
            <person name="Iida K."/>
            <person name="Ogura Y."/>
            <person name="Hayashi T."/>
        </authorList>
    </citation>
    <scope>NUCLEOTIDE SEQUENCE [LARGE SCALE GENOMIC DNA]</scope>
    <source>
        <strain evidence="2">JCM15298</strain>
    </source>
</reference>
<evidence type="ECO:0000313" key="2">
    <source>
        <dbReference type="Proteomes" id="UP000069443"/>
    </source>
</evidence>
<dbReference type="EMBL" id="BCSY01000054">
    <property type="protein sequence ID" value="GAS96571.1"/>
    <property type="molecule type" value="Genomic_DNA"/>
</dbReference>
<dbReference type="Proteomes" id="UP000069443">
    <property type="component" value="Unassembled WGS sequence"/>
</dbReference>
<organism evidence="1 2">
    <name type="scientific">Mycolicibacterium canariasense</name>
    <name type="common">Mycobacterium canariasense</name>
    <dbReference type="NCBI Taxonomy" id="228230"/>
    <lineage>
        <taxon>Bacteria</taxon>
        <taxon>Bacillati</taxon>
        <taxon>Actinomycetota</taxon>
        <taxon>Actinomycetes</taxon>
        <taxon>Mycobacteriales</taxon>
        <taxon>Mycobacteriaceae</taxon>
        <taxon>Mycolicibacterium</taxon>
    </lineage>
</organism>
<protein>
    <submittedName>
        <fullName evidence="1">Uncharacterized protein</fullName>
    </submittedName>
</protein>